<feature type="disulfide bond" evidence="6">
    <location>
        <begin position="19"/>
        <end position="30"/>
    </location>
</feature>
<dbReference type="STRING" id="436010.A0A166RPD6"/>
<keyword evidence="4" id="KW-0496">Mitochondrion</keyword>
<dbReference type="InterPro" id="IPR009069">
    <property type="entry name" value="Cys_alpha_HP_mot_SF"/>
</dbReference>
<name>A0A166RPD6_9AGAM</name>
<protein>
    <recommendedName>
        <fullName evidence="3">Cx9C motif-containing protein 4, mitochondrial</fullName>
    </recommendedName>
</protein>
<feature type="disulfide bond" evidence="6">
    <location>
        <begin position="41"/>
        <end position="57"/>
    </location>
</feature>
<comment type="similarity">
    <text evidence="2">Belongs to the CMC4 family.</text>
</comment>
<comment type="subcellular location">
    <subcellularLocation>
        <location evidence="1">Mitochondrion intermembrane space</location>
    </subcellularLocation>
</comment>
<evidence type="ECO:0000256" key="5">
    <source>
        <dbReference type="ARBA" id="ARBA00023157"/>
    </source>
</evidence>
<proteinExistence type="inferred from homology"/>
<gene>
    <name evidence="7" type="ORF">FIBSPDRAFT_779902</name>
</gene>
<dbReference type="Gene3D" id="1.10.287.1130">
    <property type="entry name" value="CytochromE C oxidase copper chaperone"/>
    <property type="match status" value="1"/>
</dbReference>
<dbReference type="PANTHER" id="PTHR15590:SF0">
    <property type="entry name" value="CX9C MOTIF-CONTAINING PROTEIN 4"/>
    <property type="match status" value="1"/>
</dbReference>
<evidence type="ECO:0000256" key="1">
    <source>
        <dbReference type="ARBA" id="ARBA00004569"/>
    </source>
</evidence>
<evidence type="ECO:0000256" key="6">
    <source>
        <dbReference type="PIRSR" id="PIRSR627179-50"/>
    </source>
</evidence>
<feature type="disulfide bond" evidence="6">
    <location>
        <begin position="9"/>
        <end position="40"/>
    </location>
</feature>
<dbReference type="AlphaFoldDB" id="A0A166RPD6"/>
<accession>A0A166RPD6</accession>
<evidence type="ECO:0000256" key="2">
    <source>
        <dbReference type="ARBA" id="ARBA00009858"/>
    </source>
</evidence>
<dbReference type="OrthoDB" id="13601at2759"/>
<dbReference type="Proteomes" id="UP000076532">
    <property type="component" value="Unassembled WGS sequence"/>
</dbReference>
<keyword evidence="5 6" id="KW-1015">Disulfide bond</keyword>
<dbReference type="Pfam" id="PF08991">
    <property type="entry name" value="CMC4"/>
    <property type="match status" value="1"/>
</dbReference>
<keyword evidence="8" id="KW-1185">Reference proteome</keyword>
<evidence type="ECO:0000313" key="7">
    <source>
        <dbReference type="EMBL" id="KZP28499.1"/>
    </source>
</evidence>
<evidence type="ECO:0000256" key="4">
    <source>
        <dbReference type="ARBA" id="ARBA00023128"/>
    </source>
</evidence>
<dbReference type="SUPFAM" id="SSF47072">
    <property type="entry name" value="Cysteine alpha-hairpin motif"/>
    <property type="match status" value="1"/>
</dbReference>
<dbReference type="InterPro" id="IPR027179">
    <property type="entry name" value="CMC4"/>
</dbReference>
<dbReference type="EMBL" id="KV417503">
    <property type="protein sequence ID" value="KZP28499.1"/>
    <property type="molecule type" value="Genomic_DNA"/>
</dbReference>
<dbReference type="GO" id="GO:0005758">
    <property type="term" value="C:mitochondrial intermembrane space"/>
    <property type="evidence" value="ECO:0007669"/>
    <property type="project" value="UniProtKB-SubCell"/>
</dbReference>
<evidence type="ECO:0000313" key="8">
    <source>
        <dbReference type="Proteomes" id="UP000076532"/>
    </source>
</evidence>
<organism evidence="7 8">
    <name type="scientific">Athelia psychrophila</name>
    <dbReference type="NCBI Taxonomy" id="1759441"/>
    <lineage>
        <taxon>Eukaryota</taxon>
        <taxon>Fungi</taxon>
        <taxon>Dikarya</taxon>
        <taxon>Basidiomycota</taxon>
        <taxon>Agaricomycotina</taxon>
        <taxon>Agaricomycetes</taxon>
        <taxon>Agaricomycetidae</taxon>
        <taxon>Atheliales</taxon>
        <taxon>Atheliaceae</taxon>
        <taxon>Athelia</taxon>
    </lineage>
</organism>
<dbReference type="PANTHER" id="PTHR15590">
    <property type="entry name" value="CX9C MOTIF-CONTAINING PROTEIN 4"/>
    <property type="match status" value="1"/>
</dbReference>
<sequence length="73" mass="8362">MLQPSEASCQTEACSLQTCLGLNTYRPDKCDHQLRKLYLCCQNMYKKEGESAESTACPMPSVVHRWLKRHPES</sequence>
<evidence type="ECO:0000256" key="3">
    <source>
        <dbReference type="ARBA" id="ARBA00019406"/>
    </source>
</evidence>
<reference evidence="7 8" key="1">
    <citation type="journal article" date="2016" name="Mol. Biol. Evol.">
        <title>Comparative Genomics of Early-Diverging Mushroom-Forming Fungi Provides Insights into the Origins of Lignocellulose Decay Capabilities.</title>
        <authorList>
            <person name="Nagy L.G."/>
            <person name="Riley R."/>
            <person name="Tritt A."/>
            <person name="Adam C."/>
            <person name="Daum C."/>
            <person name="Floudas D."/>
            <person name="Sun H."/>
            <person name="Yadav J.S."/>
            <person name="Pangilinan J."/>
            <person name="Larsson K.H."/>
            <person name="Matsuura K."/>
            <person name="Barry K."/>
            <person name="Labutti K."/>
            <person name="Kuo R."/>
            <person name="Ohm R.A."/>
            <person name="Bhattacharya S.S."/>
            <person name="Shirouzu T."/>
            <person name="Yoshinaga Y."/>
            <person name="Martin F.M."/>
            <person name="Grigoriev I.V."/>
            <person name="Hibbett D.S."/>
        </authorList>
    </citation>
    <scope>NUCLEOTIDE SEQUENCE [LARGE SCALE GENOMIC DNA]</scope>
    <source>
        <strain evidence="7 8">CBS 109695</strain>
    </source>
</reference>